<dbReference type="GO" id="GO:0003934">
    <property type="term" value="F:GTP cyclohydrolase I activity"/>
    <property type="evidence" value="ECO:0007669"/>
    <property type="project" value="UniProtKB-UniRule"/>
</dbReference>
<evidence type="ECO:0000313" key="7">
    <source>
        <dbReference type="EMBL" id="NYI98944.1"/>
    </source>
</evidence>
<sequence>MTTLPTDTRDTAAALDTPGRAEAPAVAHARALLRELGLPCDTESTRRTPERFAAALAEMTSGLRLDPERHLKVRFPAESGRQGVIAAVDVPFVAMCEHHILPFSGRATVAYLPQPGAPIVGLSKLARLVQELARRPQVQERLGEQTVAALDTHLSPRGAACLIRSEHACMTLRGAQAHGAAMVTSHLSGEFATDPALRAELTALAPPAR</sequence>
<protein>
    <recommendedName>
        <fullName evidence="5">GTP cyclohydrolase 1</fullName>
        <ecNumber evidence="5">3.5.4.16</ecNumber>
    </recommendedName>
    <alternativeName>
        <fullName evidence="5">GTP cyclohydrolase I</fullName>
        <shortName evidence="5">GTP-CH-I</shortName>
    </alternativeName>
</protein>
<evidence type="ECO:0000256" key="4">
    <source>
        <dbReference type="ARBA" id="ARBA00022801"/>
    </source>
</evidence>
<evidence type="ECO:0000256" key="5">
    <source>
        <dbReference type="HAMAP-Rule" id="MF_00223"/>
    </source>
</evidence>
<dbReference type="EC" id="3.5.4.16" evidence="5"/>
<dbReference type="GO" id="GO:0005525">
    <property type="term" value="F:GTP binding"/>
    <property type="evidence" value="ECO:0007669"/>
    <property type="project" value="UniProtKB-KW"/>
</dbReference>
<feature type="binding site" evidence="5">
    <location>
        <position position="96"/>
    </location>
    <ligand>
        <name>Zn(2+)</name>
        <dbReference type="ChEBI" id="CHEBI:29105"/>
    </ligand>
</feature>
<dbReference type="EMBL" id="JACCFO010000001">
    <property type="protein sequence ID" value="NYI98944.1"/>
    <property type="molecule type" value="Genomic_DNA"/>
</dbReference>
<dbReference type="AlphaFoldDB" id="A0A853BVB3"/>
<evidence type="ECO:0000256" key="1">
    <source>
        <dbReference type="ARBA" id="ARBA00001052"/>
    </source>
</evidence>
<dbReference type="InterPro" id="IPR043134">
    <property type="entry name" value="GTP-CH-I_N"/>
</dbReference>
<keyword evidence="8" id="KW-1185">Reference proteome</keyword>
<keyword evidence="4 5" id="KW-0378">Hydrolase</keyword>
<evidence type="ECO:0000313" key="8">
    <source>
        <dbReference type="Proteomes" id="UP000575985"/>
    </source>
</evidence>
<dbReference type="PANTHER" id="PTHR11109:SF7">
    <property type="entry name" value="GTP CYCLOHYDROLASE 1"/>
    <property type="match status" value="1"/>
</dbReference>
<keyword evidence="5" id="KW-0547">Nucleotide-binding</keyword>
<keyword evidence="3 5" id="KW-0554">One-carbon metabolism</keyword>
<dbReference type="GO" id="GO:0046654">
    <property type="term" value="P:tetrahydrofolate biosynthetic process"/>
    <property type="evidence" value="ECO:0007669"/>
    <property type="project" value="UniProtKB-UniRule"/>
</dbReference>
<evidence type="ECO:0000256" key="3">
    <source>
        <dbReference type="ARBA" id="ARBA00022563"/>
    </source>
</evidence>
<dbReference type="SUPFAM" id="SSF55620">
    <property type="entry name" value="Tetrahydrobiopterin biosynthesis enzymes-like"/>
    <property type="match status" value="1"/>
</dbReference>
<dbReference type="InterPro" id="IPR043133">
    <property type="entry name" value="GTP-CH-I_C/QueF"/>
</dbReference>
<dbReference type="Pfam" id="PF01227">
    <property type="entry name" value="GTP_cyclohydroI"/>
    <property type="match status" value="1"/>
</dbReference>
<dbReference type="HAMAP" id="MF_00223">
    <property type="entry name" value="FolE"/>
    <property type="match status" value="1"/>
</dbReference>
<dbReference type="Gene3D" id="3.30.1130.10">
    <property type="match status" value="1"/>
</dbReference>
<keyword evidence="5" id="KW-0862">Zinc</keyword>
<evidence type="ECO:0000256" key="2">
    <source>
        <dbReference type="ARBA" id="ARBA00005080"/>
    </source>
</evidence>
<comment type="caution">
    <text evidence="7">The sequence shown here is derived from an EMBL/GenBank/DDBJ whole genome shotgun (WGS) entry which is preliminary data.</text>
</comment>
<dbReference type="FunFam" id="3.30.1130.10:FF:000001">
    <property type="entry name" value="GTP cyclohydrolase 1"/>
    <property type="match status" value="1"/>
</dbReference>
<reference evidence="7 8" key="1">
    <citation type="submission" date="2020-07" db="EMBL/GenBank/DDBJ databases">
        <title>Sequencing the genomes of 1000 actinobacteria strains.</title>
        <authorList>
            <person name="Klenk H.-P."/>
        </authorList>
    </citation>
    <scope>NUCLEOTIDE SEQUENCE [LARGE SCALE GENOMIC DNA]</scope>
    <source>
        <strain evidence="7 8">DSM 45927</strain>
    </source>
</reference>
<comment type="similarity">
    <text evidence="5">Belongs to the GTP cyclohydrolase I family.</text>
</comment>
<keyword evidence="5" id="KW-0479">Metal-binding</keyword>
<dbReference type="InterPro" id="IPR001474">
    <property type="entry name" value="GTP_CycHdrlase_I"/>
</dbReference>
<dbReference type="GO" id="GO:0006729">
    <property type="term" value="P:tetrahydrobiopterin biosynthetic process"/>
    <property type="evidence" value="ECO:0007669"/>
    <property type="project" value="TreeGrafter"/>
</dbReference>
<dbReference type="GO" id="GO:0008270">
    <property type="term" value="F:zinc ion binding"/>
    <property type="evidence" value="ECO:0007669"/>
    <property type="project" value="UniProtKB-UniRule"/>
</dbReference>
<dbReference type="GO" id="GO:0005737">
    <property type="term" value="C:cytoplasm"/>
    <property type="evidence" value="ECO:0007669"/>
    <property type="project" value="TreeGrafter"/>
</dbReference>
<dbReference type="GO" id="GO:0006730">
    <property type="term" value="P:one-carbon metabolic process"/>
    <property type="evidence" value="ECO:0007669"/>
    <property type="project" value="UniProtKB-UniRule"/>
</dbReference>
<proteinExistence type="inferred from homology"/>
<dbReference type="Proteomes" id="UP000575985">
    <property type="component" value="Unassembled WGS sequence"/>
</dbReference>
<comment type="subunit">
    <text evidence="5">Homopolymer.</text>
</comment>
<dbReference type="PANTHER" id="PTHR11109">
    <property type="entry name" value="GTP CYCLOHYDROLASE I"/>
    <property type="match status" value="1"/>
</dbReference>
<name>A0A853BVB3_9ACTN</name>
<comment type="catalytic activity">
    <reaction evidence="1 5">
        <text>GTP + H2O = 7,8-dihydroneopterin 3'-triphosphate + formate + H(+)</text>
        <dbReference type="Rhea" id="RHEA:17473"/>
        <dbReference type="ChEBI" id="CHEBI:15377"/>
        <dbReference type="ChEBI" id="CHEBI:15378"/>
        <dbReference type="ChEBI" id="CHEBI:15740"/>
        <dbReference type="ChEBI" id="CHEBI:37565"/>
        <dbReference type="ChEBI" id="CHEBI:58462"/>
        <dbReference type="EC" id="3.5.4.16"/>
    </reaction>
</comment>
<accession>A0A853BVB3</accession>
<feature type="domain" description="GTP cyclohydrolase I" evidence="6">
    <location>
        <begin position="27"/>
        <end position="203"/>
    </location>
</feature>
<dbReference type="NCBIfam" id="NF006826">
    <property type="entry name" value="PRK09347.1-3"/>
    <property type="match status" value="1"/>
</dbReference>
<comment type="pathway">
    <text evidence="2 5">Cofactor biosynthesis; 7,8-dihydroneopterin triphosphate biosynthesis; 7,8-dihydroneopterin triphosphate from GTP: step 1/1.</text>
</comment>
<dbReference type="UniPathway" id="UPA00848">
    <property type="reaction ID" value="UER00151"/>
</dbReference>
<feature type="binding site" evidence="5">
    <location>
        <position position="99"/>
    </location>
    <ligand>
        <name>Zn(2+)</name>
        <dbReference type="ChEBI" id="CHEBI:29105"/>
    </ligand>
</feature>
<dbReference type="Gene3D" id="1.10.286.10">
    <property type="match status" value="1"/>
</dbReference>
<dbReference type="RefSeq" id="WP_179770001.1">
    <property type="nucleotide sequence ID" value="NZ_JACCFO010000001.1"/>
</dbReference>
<dbReference type="InterPro" id="IPR020602">
    <property type="entry name" value="GTP_CycHdrlase_I_dom"/>
</dbReference>
<keyword evidence="5" id="KW-0342">GTP-binding</keyword>
<evidence type="ECO:0000259" key="6">
    <source>
        <dbReference type="Pfam" id="PF01227"/>
    </source>
</evidence>
<gene>
    <name evidence="5" type="primary">folE</name>
    <name evidence="7" type="ORF">HNR12_005221</name>
</gene>
<feature type="binding site" evidence="5">
    <location>
        <position position="169"/>
    </location>
    <ligand>
        <name>Zn(2+)</name>
        <dbReference type="ChEBI" id="CHEBI:29105"/>
    </ligand>
</feature>
<organism evidence="7 8">
    <name type="scientific">Streptomonospora nanhaiensis</name>
    <dbReference type="NCBI Taxonomy" id="1323731"/>
    <lineage>
        <taxon>Bacteria</taxon>
        <taxon>Bacillati</taxon>
        <taxon>Actinomycetota</taxon>
        <taxon>Actinomycetes</taxon>
        <taxon>Streptosporangiales</taxon>
        <taxon>Nocardiopsidaceae</taxon>
        <taxon>Streptomonospora</taxon>
    </lineage>
</organism>